<dbReference type="InParanoid" id="A0A1E7EY19"/>
<evidence type="ECO:0000256" key="1">
    <source>
        <dbReference type="SAM" id="MobiDB-lite"/>
    </source>
</evidence>
<evidence type="ECO:0000313" key="2">
    <source>
        <dbReference type="EMBL" id="OEU10812.1"/>
    </source>
</evidence>
<dbReference type="KEGG" id="fcy:FRACYDRAFT_246682"/>
<dbReference type="AlphaFoldDB" id="A0A1E7EY19"/>
<feature type="compositionally biased region" description="Polar residues" evidence="1">
    <location>
        <begin position="135"/>
        <end position="172"/>
    </location>
</feature>
<keyword evidence="3" id="KW-1185">Reference proteome</keyword>
<evidence type="ECO:0000313" key="3">
    <source>
        <dbReference type="Proteomes" id="UP000095751"/>
    </source>
</evidence>
<dbReference type="EMBL" id="KV784370">
    <property type="protein sequence ID" value="OEU10812.1"/>
    <property type="molecule type" value="Genomic_DNA"/>
</dbReference>
<sequence length="303" mass="34094">MVGICLTDQCGASPIRKKARNEKENLETKRRDRGFSQQWVYCNTYHLIDKGNGAEAKYDLSTESHLHGWNPNLAACYFNMNLNNSYKIYKWLYNKYHPGWKVMPPLKPCINNLTHSLLQQGLKMRQRCTGAPPSATKNLDSSCSGDSQKVQSDSVRQSFPSPTATVQTGTPQTPVSGITAQALHYSQVAFNQPKNYQPGRHHISVPPVVVDDSGIDCKYKKCPGWKTGKAKRPRAYTSRYICEQCTMEKGYTFWLCHTTKLVDGIKKVVDCHTTYHVDMKLYTPSVPPGSTTECSAISDLTEE</sequence>
<evidence type="ECO:0008006" key="4">
    <source>
        <dbReference type="Google" id="ProtNLM"/>
    </source>
</evidence>
<dbReference type="Proteomes" id="UP000095751">
    <property type="component" value="Unassembled WGS sequence"/>
</dbReference>
<accession>A0A1E7EY19</accession>
<protein>
    <recommendedName>
        <fullName evidence="4">PiggyBac transposable element-derived protein domain-containing protein</fullName>
    </recommendedName>
</protein>
<feature type="region of interest" description="Disordered" evidence="1">
    <location>
        <begin position="127"/>
        <end position="172"/>
    </location>
</feature>
<reference evidence="2 3" key="1">
    <citation type="submission" date="2016-09" db="EMBL/GenBank/DDBJ databases">
        <title>Extensive genetic diversity and differential bi-allelic expression allows diatom success in the polar Southern Ocean.</title>
        <authorList>
            <consortium name="DOE Joint Genome Institute"/>
            <person name="Mock T."/>
            <person name="Otillar R.P."/>
            <person name="Strauss J."/>
            <person name="Dupont C."/>
            <person name="Frickenhaus S."/>
            <person name="Maumus F."/>
            <person name="Mcmullan M."/>
            <person name="Sanges R."/>
            <person name="Schmutz J."/>
            <person name="Toseland A."/>
            <person name="Valas R."/>
            <person name="Veluchamy A."/>
            <person name="Ward B.J."/>
            <person name="Allen A."/>
            <person name="Barry K."/>
            <person name="Falciatore A."/>
            <person name="Ferrante M."/>
            <person name="Fortunato A.E."/>
            <person name="Gloeckner G."/>
            <person name="Gruber A."/>
            <person name="Hipkin R."/>
            <person name="Janech M."/>
            <person name="Kroth P."/>
            <person name="Leese F."/>
            <person name="Lindquist E."/>
            <person name="Lyon B.R."/>
            <person name="Martin J."/>
            <person name="Mayer C."/>
            <person name="Parker M."/>
            <person name="Quesneville H."/>
            <person name="Raymond J."/>
            <person name="Uhlig C."/>
            <person name="Valentin K.U."/>
            <person name="Worden A.Z."/>
            <person name="Armbrust E.V."/>
            <person name="Bowler C."/>
            <person name="Green B."/>
            <person name="Moulton V."/>
            <person name="Van Oosterhout C."/>
            <person name="Grigoriev I."/>
        </authorList>
    </citation>
    <scope>NUCLEOTIDE SEQUENCE [LARGE SCALE GENOMIC DNA]</scope>
    <source>
        <strain evidence="2 3">CCMP1102</strain>
    </source>
</reference>
<name>A0A1E7EY19_9STRA</name>
<proteinExistence type="predicted"/>
<organism evidence="2 3">
    <name type="scientific">Fragilariopsis cylindrus CCMP1102</name>
    <dbReference type="NCBI Taxonomy" id="635003"/>
    <lineage>
        <taxon>Eukaryota</taxon>
        <taxon>Sar</taxon>
        <taxon>Stramenopiles</taxon>
        <taxon>Ochrophyta</taxon>
        <taxon>Bacillariophyta</taxon>
        <taxon>Bacillariophyceae</taxon>
        <taxon>Bacillariophycidae</taxon>
        <taxon>Bacillariales</taxon>
        <taxon>Bacillariaceae</taxon>
        <taxon>Fragilariopsis</taxon>
    </lineage>
</organism>
<gene>
    <name evidence="2" type="ORF">FRACYDRAFT_246682</name>
</gene>